<proteinExistence type="predicted"/>
<feature type="compositionally biased region" description="Low complexity" evidence="1">
    <location>
        <begin position="72"/>
        <end position="83"/>
    </location>
</feature>
<evidence type="ECO:0000256" key="2">
    <source>
        <dbReference type="SAM" id="Phobius"/>
    </source>
</evidence>
<keyword evidence="4" id="KW-1185">Reference proteome</keyword>
<organism evidence="3 4">
    <name type="scientific">Agrocybe pediades</name>
    <dbReference type="NCBI Taxonomy" id="84607"/>
    <lineage>
        <taxon>Eukaryota</taxon>
        <taxon>Fungi</taxon>
        <taxon>Dikarya</taxon>
        <taxon>Basidiomycota</taxon>
        <taxon>Agaricomycotina</taxon>
        <taxon>Agaricomycetes</taxon>
        <taxon>Agaricomycetidae</taxon>
        <taxon>Agaricales</taxon>
        <taxon>Agaricineae</taxon>
        <taxon>Strophariaceae</taxon>
        <taxon>Agrocybe</taxon>
    </lineage>
</organism>
<feature type="transmembrane region" description="Helical" evidence="2">
    <location>
        <begin position="112"/>
        <end position="134"/>
    </location>
</feature>
<keyword evidence="2" id="KW-1133">Transmembrane helix</keyword>
<dbReference type="Proteomes" id="UP000521872">
    <property type="component" value="Unassembled WGS sequence"/>
</dbReference>
<accession>A0A8H4QLV2</accession>
<dbReference type="AlphaFoldDB" id="A0A8H4QLV2"/>
<evidence type="ECO:0000256" key="1">
    <source>
        <dbReference type="SAM" id="MobiDB-lite"/>
    </source>
</evidence>
<feature type="region of interest" description="Disordered" evidence="1">
    <location>
        <begin position="162"/>
        <end position="181"/>
    </location>
</feature>
<keyword evidence="2" id="KW-0812">Transmembrane</keyword>
<sequence length="181" mass="19085">MPVLSSSNASHSHSLRIPEKMFATSFVCGTHFVLPISTPLLRQNLRLSSTFSAPPRRKLIHASSSLPPPASSTPFAASETSSSHVNLLERSPESHANTPLSAALSQMTGSSALLAGTAFVIATSIVGLSTYGVVWGTKTSLGVDDPRHFGSLMRSIISTTSPNLTSSIHPAEETEDEMRAA</sequence>
<feature type="region of interest" description="Disordered" evidence="1">
    <location>
        <begin position="60"/>
        <end position="101"/>
    </location>
</feature>
<evidence type="ECO:0000313" key="4">
    <source>
        <dbReference type="Proteomes" id="UP000521872"/>
    </source>
</evidence>
<protein>
    <submittedName>
        <fullName evidence="3">Uncharacterized protein</fullName>
    </submittedName>
</protein>
<evidence type="ECO:0000313" key="3">
    <source>
        <dbReference type="EMBL" id="KAF4613269.1"/>
    </source>
</evidence>
<comment type="caution">
    <text evidence="3">The sequence shown here is derived from an EMBL/GenBank/DDBJ whole genome shotgun (WGS) entry which is preliminary data.</text>
</comment>
<reference evidence="3 4" key="1">
    <citation type="submission" date="2019-12" db="EMBL/GenBank/DDBJ databases">
        <authorList>
            <person name="Floudas D."/>
            <person name="Bentzer J."/>
            <person name="Ahren D."/>
            <person name="Johansson T."/>
            <person name="Persson P."/>
            <person name="Tunlid A."/>
        </authorList>
    </citation>
    <scope>NUCLEOTIDE SEQUENCE [LARGE SCALE GENOMIC DNA]</scope>
    <source>
        <strain evidence="3 4">CBS 102.39</strain>
    </source>
</reference>
<name>A0A8H4QLV2_9AGAR</name>
<dbReference type="EMBL" id="JAACJL010000046">
    <property type="protein sequence ID" value="KAF4613269.1"/>
    <property type="molecule type" value="Genomic_DNA"/>
</dbReference>
<gene>
    <name evidence="3" type="ORF">D9613_010712</name>
</gene>
<keyword evidence="2" id="KW-0472">Membrane</keyword>